<dbReference type="SMART" id="SM00460">
    <property type="entry name" value="TGc"/>
    <property type="match status" value="1"/>
</dbReference>
<dbReference type="OrthoDB" id="437511at2759"/>
<dbReference type="InterPro" id="IPR013783">
    <property type="entry name" value="Ig-like_fold"/>
</dbReference>
<dbReference type="InterPro" id="IPR036985">
    <property type="entry name" value="Transglutaminase-like_sf"/>
</dbReference>
<dbReference type="InterPro" id="IPR002931">
    <property type="entry name" value="Transglutaminase-like"/>
</dbReference>
<dbReference type="WBParaSite" id="nOo.2.0.1.t08116-RA">
    <property type="protein sequence ID" value="nOo.2.0.1.t08116-RA"/>
    <property type="gene ID" value="nOo.2.0.1.g08116"/>
</dbReference>
<organism evidence="5">
    <name type="scientific">Onchocerca ochengi</name>
    <name type="common">Filarial nematode worm</name>
    <dbReference type="NCBI Taxonomy" id="42157"/>
    <lineage>
        <taxon>Eukaryota</taxon>
        <taxon>Metazoa</taxon>
        <taxon>Ecdysozoa</taxon>
        <taxon>Nematoda</taxon>
        <taxon>Chromadorea</taxon>
        <taxon>Rhabditida</taxon>
        <taxon>Spirurina</taxon>
        <taxon>Spiruromorpha</taxon>
        <taxon>Filarioidea</taxon>
        <taxon>Onchocercidae</taxon>
        <taxon>Onchocerca</taxon>
    </lineage>
</organism>
<sequence>MTHEDICHCDDERQFALQSVSQQWQKSTDYCGGFSDYMTLFPLRLWLRNDLKRRNQQRRCHSFKSCYRNLQRYRGYNHSETIQNRRKYLDTTDHQYAKNSENLRTVRVIPMKFVSKLATKDSTDFQVDKASDSNNLPFHYNESRKALDVPYYGPFRARKIKITPSMKFRKTRPMASVSKLATKNSPDFQIDNATDSNDVPIDINESRKASDVPYYGPFRARLLKIVPAIKTKKYRSVKEYYLSEMEYLHEIPNEKSEISENPVIVKETHDKSTDSRIVSDTYDNTISKHICSEFDEIPLFMPTKIDGQTSSLPTIPKIDDLTNSLSTIPKIDGQTNSLSTIPKIGDGSNSSGLSSAKIIDEFELPKKQLEKNLILNENRHETGHDTLMEGLALLKHRKKEYDENLASNKKKQFEIISKKNSEIGKSLDGKTQQSGIKKIAAYWHKKKFQNNNKLEKYSQKSESSQIDHNLYDKQGDKIISQTISQNVDNTPSIDISNKVNSGESKFIAELRQIRDSLRKISENLELIIGDTSISKNEVISTDIEHKLSPELLPLYSHEILTDYTIQPLVDRKDAKFGTFPASQIFHISGKTENRHEEQDRSLENATTSVERITSAPEESSKKESSLYSGRKRETITAEVYIRNPKNLKPTIINISDSNKKPKKPCWMILKIYESPSRKFDEDVSKQNFDKGIIRIRSDPTISKKFEKLETKNFSETTSNIPSAIADIPKMKQDASERIQTKTLISSDSELQSKMNLTVKTQIDTSIKSKIITSELANYEITISAVKYNSSIEISKWNWHATYKILTLNTALFEIVTPTNIPIGLWQMIARYDETSNSCIKYLCILFNPWHKDDETYYPNEIELDEYILNELAMIRKWNQKDAWLLGQFSAICMNTMLHLLELCLKNNLLKMNEFGSSFAIVKAIATAINKFILDVKWDDFQRCIHENEILPSAWTGSKEIMTTYRRMGNRIGYGQSWCYAGLLTSICRCIGIPCRIVTIYNFAPKIENGTLIKLDMINDMLAEKSKDTIWHYHIWNELWLQSKILKKNESEWHICDATPTIKEYDELLGLFPVRRIKNDDEKAKRQNVDEYFGQQIYEMLNASIICNYYYRDPVTHNPIFAYSKKLGK</sequence>
<evidence type="ECO:0000313" key="5">
    <source>
        <dbReference type="WBParaSite" id="nOo.2.0.1.t08116-RA"/>
    </source>
</evidence>
<protein>
    <submittedName>
        <fullName evidence="5">TGc domain-containing protein</fullName>
    </submittedName>
</protein>
<evidence type="ECO:0000313" key="4">
    <source>
        <dbReference type="Proteomes" id="UP000271087"/>
    </source>
</evidence>
<dbReference type="Gene3D" id="3.90.260.10">
    <property type="entry name" value="Transglutaminase-like"/>
    <property type="match status" value="1"/>
</dbReference>
<dbReference type="InterPro" id="IPR050779">
    <property type="entry name" value="Transglutaminase"/>
</dbReference>
<evidence type="ECO:0000313" key="3">
    <source>
        <dbReference type="EMBL" id="VDK88413.1"/>
    </source>
</evidence>
<feature type="domain" description="Transglutaminase-like" evidence="2">
    <location>
        <begin position="968"/>
        <end position="1059"/>
    </location>
</feature>
<dbReference type="SUPFAM" id="SSF54001">
    <property type="entry name" value="Cysteine proteinases"/>
    <property type="match status" value="1"/>
</dbReference>
<feature type="compositionally biased region" description="Basic and acidic residues" evidence="1">
    <location>
        <begin position="618"/>
        <end position="629"/>
    </location>
</feature>
<dbReference type="AlphaFoldDB" id="A0A182EJ32"/>
<gene>
    <name evidence="3" type="ORF">NOO_LOCUS8116</name>
</gene>
<dbReference type="SUPFAM" id="SSF81296">
    <property type="entry name" value="E set domains"/>
    <property type="match status" value="1"/>
</dbReference>
<dbReference type="InterPro" id="IPR014756">
    <property type="entry name" value="Ig_E-set"/>
</dbReference>
<dbReference type="STRING" id="42157.A0A182EJ32"/>
<dbReference type="Pfam" id="PF01841">
    <property type="entry name" value="Transglut_core"/>
    <property type="match status" value="1"/>
</dbReference>
<proteinExistence type="predicted"/>
<dbReference type="PANTHER" id="PTHR11590">
    <property type="entry name" value="PROTEIN-GLUTAMINE GAMMA-GLUTAMYLTRANSFERASE"/>
    <property type="match status" value="1"/>
</dbReference>
<dbReference type="Gene3D" id="2.60.40.10">
    <property type="entry name" value="Immunoglobulins"/>
    <property type="match status" value="1"/>
</dbReference>
<dbReference type="EMBL" id="UYRW01003229">
    <property type="protein sequence ID" value="VDK88413.1"/>
    <property type="molecule type" value="Genomic_DNA"/>
</dbReference>
<evidence type="ECO:0000259" key="2">
    <source>
        <dbReference type="SMART" id="SM00460"/>
    </source>
</evidence>
<evidence type="ECO:0000256" key="1">
    <source>
        <dbReference type="SAM" id="MobiDB-lite"/>
    </source>
</evidence>
<name>A0A182EJ32_ONCOC</name>
<dbReference type="PANTHER" id="PTHR11590:SF69">
    <property type="entry name" value="RE08173P"/>
    <property type="match status" value="1"/>
</dbReference>
<keyword evidence="4" id="KW-1185">Reference proteome</keyword>
<feature type="compositionally biased region" description="Basic and acidic residues" evidence="1">
    <location>
        <begin position="589"/>
        <end position="602"/>
    </location>
</feature>
<reference evidence="3 4" key="2">
    <citation type="submission" date="2018-08" db="EMBL/GenBank/DDBJ databases">
        <authorList>
            <person name="Laetsch R D."/>
            <person name="Stevens L."/>
            <person name="Kumar S."/>
            <person name="Blaxter L. M."/>
        </authorList>
    </citation>
    <scope>NUCLEOTIDE SEQUENCE [LARGE SCALE GENOMIC DNA]</scope>
</reference>
<dbReference type="GO" id="GO:0003810">
    <property type="term" value="F:protein-glutamine gamma-glutamyltransferase activity"/>
    <property type="evidence" value="ECO:0007669"/>
    <property type="project" value="TreeGrafter"/>
</dbReference>
<reference evidence="5" key="1">
    <citation type="submission" date="2016-06" db="UniProtKB">
        <authorList>
            <consortium name="WormBaseParasite"/>
        </authorList>
    </citation>
    <scope>IDENTIFICATION</scope>
</reference>
<dbReference type="Proteomes" id="UP000271087">
    <property type="component" value="Unassembled WGS sequence"/>
</dbReference>
<dbReference type="InterPro" id="IPR038765">
    <property type="entry name" value="Papain-like_cys_pep_sf"/>
</dbReference>
<accession>A0A182EJ32</accession>
<feature type="region of interest" description="Disordered" evidence="1">
    <location>
        <begin position="588"/>
        <end position="629"/>
    </location>
</feature>